<keyword evidence="2 6" id="KW-0812">Transmembrane</keyword>
<evidence type="ECO:0000313" key="9">
    <source>
        <dbReference type="EMBL" id="OWZ15039.1"/>
    </source>
</evidence>
<dbReference type="PROSITE" id="PS50042">
    <property type="entry name" value="CNMP_BINDING_3"/>
    <property type="match status" value="1"/>
</dbReference>
<evidence type="ECO:0000256" key="4">
    <source>
        <dbReference type="ARBA" id="ARBA00023136"/>
    </source>
</evidence>
<dbReference type="InterPro" id="IPR014710">
    <property type="entry name" value="RmlC-like_jellyroll"/>
</dbReference>
<dbReference type="InterPro" id="IPR011547">
    <property type="entry name" value="SLC26A/SulP_dom"/>
</dbReference>
<comment type="caution">
    <text evidence="9">The sequence shown here is derived from an EMBL/GenBank/DDBJ whole genome shotgun (WGS) entry which is preliminary data.</text>
</comment>
<dbReference type="Pfam" id="PF00916">
    <property type="entry name" value="Sulfate_transp"/>
    <property type="match status" value="1"/>
</dbReference>
<feature type="transmembrane region" description="Helical" evidence="6">
    <location>
        <begin position="194"/>
        <end position="215"/>
    </location>
</feature>
<dbReference type="CDD" id="cd00038">
    <property type="entry name" value="CAP_ED"/>
    <property type="match status" value="1"/>
</dbReference>
<evidence type="ECO:0000259" key="7">
    <source>
        <dbReference type="PROSITE" id="PS50042"/>
    </source>
</evidence>
<dbReference type="InterPro" id="IPR052706">
    <property type="entry name" value="Membrane-Transporter-like"/>
</dbReference>
<feature type="region of interest" description="Disordered" evidence="5">
    <location>
        <begin position="1"/>
        <end position="21"/>
    </location>
</feature>
<comment type="subcellular location">
    <subcellularLocation>
        <location evidence="1">Membrane</location>
        <topology evidence="1">Multi-pass membrane protein</topology>
    </subcellularLocation>
</comment>
<dbReference type="InterPro" id="IPR000595">
    <property type="entry name" value="cNMP-bd_dom"/>
</dbReference>
<dbReference type="Gene3D" id="2.60.120.10">
    <property type="entry name" value="Jelly Rolls"/>
    <property type="match status" value="1"/>
</dbReference>
<name>A0A225WD17_9STRA</name>
<evidence type="ECO:0000256" key="2">
    <source>
        <dbReference type="ARBA" id="ARBA00022692"/>
    </source>
</evidence>
<evidence type="ECO:0000256" key="6">
    <source>
        <dbReference type="SAM" id="Phobius"/>
    </source>
</evidence>
<sequence>MDSTGATARTPRTRRRRDFGGTFLLESPADTLNRTYDGSTPLSMRGLPPVSGNMKTPRHSYHPSGIPMDDVVVDVEENASLLHGKDGPVLSPTQRKIKIGVYGVLNTVILVPLMISFAQIIFRDPEFQPYMNDLVKLVLVSAAVHQICFTCVSSLPFAMGQVQDAGLIFLSAMCSSIIKTLHETRGDDFSMEEVLATTLFTMAVSTAVLGAALIVTGKLRLASFVQYLPMPVVGGYLAFIGFYAMEAGLSMMTTQSIKEPADWIKLADWDALLLSVPGVVAGAIIFWVNSRWDHMAVMPVCLATMLITFYSLLLVTGSSLDDARAAGWVAEPPPSPRSITQIYGFYDFSKINFSHLTDQIPTWIAMYFVVAFSSSLDVAAVETALGKPLDHNHELQTVGISNLLSGLGGGFTGSYLFSQTIFTLRGKLDSRYVGLIVFVLEIAIVLSPFSIIAYVPKVFFGALQMLVCLDLMLEWLWHARNKLLPREYGIVWLTFLSMVFVNLELGIVVGIIIAGFNFIYSYIATASVHRVMKRSRVERDLRERVLLQNMRMSIVTLELEGYIFFGSSVKVMDEVRRHVLVTTTEKQEAQTSTLTGSSPILSTRRSAPSPYVARSLEDTFNDDLATLDSVFDKQEPHGYSSTPKAGGKSGPAALHAARTRYFILDFEKVSGVDATAVRSCFNATKELLAQHGIALIFASVPTDAERLLRVHDVIEKEDGSGTGSLVFDTLDKALEWCEDELLVSEGVLPLSESAPATTGSNETQRWQLLDELLPRPDGSHRKAEWNSLADTSTSQENEDVSAKLTRELGEMYVTHLFKQEGDTLYRAGGPVNGLYFIGYGKVDVFMPSKIHEGLGPGFRGRKRITRVCQGGLVGASEMILHKRHQFTAQARASSSIFFLSKSHYARMQKAHPILAARFQQAMLQSMAIGVLESPSSIFFLSKSHYARMQKAHPILAARFQQAMLQSMAIGVLESNLTDD</sequence>
<evidence type="ECO:0000256" key="3">
    <source>
        <dbReference type="ARBA" id="ARBA00022989"/>
    </source>
</evidence>
<evidence type="ECO:0000259" key="8">
    <source>
        <dbReference type="PROSITE" id="PS50801"/>
    </source>
</evidence>
<feature type="transmembrane region" description="Helical" evidence="6">
    <location>
        <begin position="458"/>
        <end position="477"/>
    </location>
</feature>
<feature type="compositionally biased region" description="Low complexity" evidence="5">
    <location>
        <begin position="1"/>
        <end position="10"/>
    </location>
</feature>
<keyword evidence="4 6" id="KW-0472">Membrane</keyword>
<dbReference type="InterPro" id="IPR002645">
    <property type="entry name" value="STAS_dom"/>
</dbReference>
<feature type="region of interest" description="Disordered" evidence="5">
    <location>
        <begin position="34"/>
        <end position="58"/>
    </location>
</feature>
<dbReference type="PANTHER" id="PTHR43310">
    <property type="entry name" value="SULFATE TRANSPORTER YBAR-RELATED"/>
    <property type="match status" value="1"/>
</dbReference>
<dbReference type="InterPro" id="IPR018490">
    <property type="entry name" value="cNMP-bd_dom_sf"/>
</dbReference>
<dbReference type="PANTHER" id="PTHR43310:SF2">
    <property type="entry name" value="SLC26A_SULP TRANSPORTER DOMAIN-CONTAINING PROTEIN"/>
    <property type="match status" value="1"/>
</dbReference>
<feature type="transmembrane region" description="Helical" evidence="6">
    <location>
        <begin position="227"/>
        <end position="245"/>
    </location>
</feature>
<dbReference type="SUPFAM" id="SSF51206">
    <property type="entry name" value="cAMP-binding domain-like"/>
    <property type="match status" value="1"/>
</dbReference>
<feature type="transmembrane region" description="Helical" evidence="6">
    <location>
        <begin position="432"/>
        <end position="452"/>
    </location>
</feature>
<evidence type="ECO:0000256" key="5">
    <source>
        <dbReference type="SAM" id="MobiDB-lite"/>
    </source>
</evidence>
<dbReference type="Gene3D" id="3.30.750.24">
    <property type="entry name" value="STAS domain"/>
    <property type="match status" value="1"/>
</dbReference>
<keyword evidence="3 6" id="KW-1133">Transmembrane helix</keyword>
<feature type="transmembrane region" description="Helical" evidence="6">
    <location>
        <begin position="266"/>
        <end position="288"/>
    </location>
</feature>
<dbReference type="EMBL" id="NBNE01001207">
    <property type="protein sequence ID" value="OWZ15039.1"/>
    <property type="molecule type" value="Genomic_DNA"/>
</dbReference>
<dbReference type="Pfam" id="PF01740">
    <property type="entry name" value="STAS"/>
    <property type="match status" value="1"/>
</dbReference>
<dbReference type="Pfam" id="PF00027">
    <property type="entry name" value="cNMP_binding"/>
    <property type="match status" value="1"/>
</dbReference>
<dbReference type="Proteomes" id="UP000198211">
    <property type="component" value="Unassembled WGS sequence"/>
</dbReference>
<protein>
    <submittedName>
        <fullName evidence="9">Sulfate Permease</fullName>
    </submittedName>
</protein>
<evidence type="ECO:0000313" key="10">
    <source>
        <dbReference type="Proteomes" id="UP000198211"/>
    </source>
</evidence>
<feature type="domain" description="Cyclic nucleotide-binding" evidence="7">
    <location>
        <begin position="817"/>
        <end position="925"/>
    </location>
</feature>
<dbReference type="InterPro" id="IPR036513">
    <property type="entry name" value="STAS_dom_sf"/>
</dbReference>
<reference evidence="10" key="1">
    <citation type="submission" date="2017-03" db="EMBL/GenBank/DDBJ databases">
        <title>Phytopthora megakarya and P. palmivora, two closely related causual agents of cacao black pod achieved similar genome size and gene model numbers by different mechanisms.</title>
        <authorList>
            <person name="Ali S."/>
            <person name="Shao J."/>
            <person name="Larry D.J."/>
            <person name="Kronmiller B."/>
            <person name="Shen D."/>
            <person name="Strem M.D."/>
            <person name="Melnick R.L."/>
            <person name="Guiltinan M.J."/>
            <person name="Tyler B.M."/>
            <person name="Meinhardt L.W."/>
            <person name="Bailey B.A."/>
        </authorList>
    </citation>
    <scope>NUCLEOTIDE SEQUENCE [LARGE SCALE GENOMIC DNA]</scope>
    <source>
        <strain evidence="10">zdho120</strain>
    </source>
</reference>
<dbReference type="SUPFAM" id="SSF52091">
    <property type="entry name" value="SpoIIaa-like"/>
    <property type="match status" value="1"/>
</dbReference>
<dbReference type="GO" id="GO:0016020">
    <property type="term" value="C:membrane"/>
    <property type="evidence" value="ECO:0007669"/>
    <property type="project" value="UniProtKB-SubCell"/>
</dbReference>
<evidence type="ECO:0000256" key="1">
    <source>
        <dbReference type="ARBA" id="ARBA00004141"/>
    </source>
</evidence>
<proteinExistence type="predicted"/>
<dbReference type="PROSITE" id="PS50801">
    <property type="entry name" value="STAS"/>
    <property type="match status" value="1"/>
</dbReference>
<gene>
    <name evidence="9" type="ORF">PHMEG_00011396</name>
</gene>
<accession>A0A225WD17</accession>
<dbReference type="AlphaFoldDB" id="A0A225WD17"/>
<feature type="transmembrane region" description="Helical" evidence="6">
    <location>
        <begin position="294"/>
        <end position="315"/>
    </location>
</feature>
<dbReference type="OrthoDB" id="409725at2759"/>
<keyword evidence="10" id="KW-1185">Reference proteome</keyword>
<feature type="transmembrane region" description="Helical" evidence="6">
    <location>
        <begin position="489"/>
        <end position="520"/>
    </location>
</feature>
<organism evidence="9 10">
    <name type="scientific">Phytophthora megakarya</name>
    <dbReference type="NCBI Taxonomy" id="4795"/>
    <lineage>
        <taxon>Eukaryota</taxon>
        <taxon>Sar</taxon>
        <taxon>Stramenopiles</taxon>
        <taxon>Oomycota</taxon>
        <taxon>Peronosporomycetes</taxon>
        <taxon>Peronosporales</taxon>
        <taxon>Peronosporaceae</taxon>
        <taxon>Phytophthora</taxon>
    </lineage>
</organism>
<feature type="transmembrane region" description="Helical" evidence="6">
    <location>
        <begin position="99"/>
        <end position="122"/>
    </location>
</feature>
<feature type="region of interest" description="Disordered" evidence="5">
    <location>
        <begin position="779"/>
        <end position="799"/>
    </location>
</feature>
<dbReference type="STRING" id="4795.A0A225WD17"/>
<feature type="domain" description="STAS" evidence="8">
    <location>
        <begin position="553"/>
        <end position="737"/>
    </location>
</feature>